<reference evidence="2 3" key="1">
    <citation type="submission" date="2019-03" db="EMBL/GenBank/DDBJ databases">
        <title>Single cell metagenomics reveals metabolic interactions within the superorganism composed of flagellate Streblomastix strix and complex community of Bacteroidetes bacteria on its surface.</title>
        <authorList>
            <person name="Treitli S.C."/>
            <person name="Kolisko M."/>
            <person name="Husnik F."/>
            <person name="Keeling P."/>
            <person name="Hampl V."/>
        </authorList>
    </citation>
    <scope>NUCLEOTIDE SEQUENCE [LARGE SCALE GENOMIC DNA]</scope>
    <source>
        <strain evidence="2">ST1C</strain>
    </source>
</reference>
<evidence type="ECO:0000313" key="2">
    <source>
        <dbReference type="EMBL" id="KAA6376486.1"/>
    </source>
</evidence>
<proteinExistence type="predicted"/>
<feature type="region of interest" description="Disordered" evidence="1">
    <location>
        <begin position="66"/>
        <end position="132"/>
    </location>
</feature>
<protein>
    <submittedName>
        <fullName evidence="2">Uncharacterized protein</fullName>
    </submittedName>
</protein>
<dbReference type="Proteomes" id="UP000324800">
    <property type="component" value="Unassembled WGS sequence"/>
</dbReference>
<dbReference type="EMBL" id="SNRW01010485">
    <property type="protein sequence ID" value="KAA6376486.1"/>
    <property type="molecule type" value="Genomic_DNA"/>
</dbReference>
<gene>
    <name evidence="2" type="ORF">EZS28_027985</name>
</gene>
<evidence type="ECO:0000313" key="3">
    <source>
        <dbReference type="Proteomes" id="UP000324800"/>
    </source>
</evidence>
<feature type="compositionally biased region" description="Polar residues" evidence="1">
    <location>
        <begin position="80"/>
        <end position="100"/>
    </location>
</feature>
<name>A0A5J4V0I0_9EUKA</name>
<evidence type="ECO:0000256" key="1">
    <source>
        <dbReference type="SAM" id="MobiDB-lite"/>
    </source>
</evidence>
<dbReference type="AlphaFoldDB" id="A0A5J4V0I0"/>
<accession>A0A5J4V0I0</accession>
<feature type="region of interest" description="Disordered" evidence="1">
    <location>
        <begin position="1"/>
        <end position="23"/>
    </location>
</feature>
<feature type="compositionally biased region" description="Acidic residues" evidence="1">
    <location>
        <begin position="69"/>
        <end position="78"/>
    </location>
</feature>
<sequence length="231" mass="25800">MIGPIVSTASTQLRTAPQHAGRETASVFAAQRENIYLLKDNNEMNIPQQGRLAAQGAEGIGLQPKIDQEQEQSEDGPEQDQGQQNFNNLPDKQENESSLGLIQDTRRSEANKGSIKSRPKSSRKMKKGHQQRQLRLRKAHANISLKALTGGATTRNSSLEKLSSSITTATGWKTHEIHQSLGNNQFQERLQQAIAQCPFQGNQTEMQAYKAILQEELYEEIIEDIPKEQVK</sequence>
<organism evidence="2 3">
    <name type="scientific">Streblomastix strix</name>
    <dbReference type="NCBI Taxonomy" id="222440"/>
    <lineage>
        <taxon>Eukaryota</taxon>
        <taxon>Metamonada</taxon>
        <taxon>Preaxostyla</taxon>
        <taxon>Oxymonadida</taxon>
        <taxon>Streblomastigidae</taxon>
        <taxon>Streblomastix</taxon>
    </lineage>
</organism>
<comment type="caution">
    <text evidence="2">The sequence shown here is derived from an EMBL/GenBank/DDBJ whole genome shotgun (WGS) entry which is preliminary data.</text>
</comment>
<feature type="compositionally biased region" description="Basic residues" evidence="1">
    <location>
        <begin position="115"/>
        <end position="132"/>
    </location>
</feature>